<accession>A0A2R6QTG0</accession>
<name>A0A2R6QTG0_ACTCC</name>
<dbReference type="Gramene" id="PSS14413">
    <property type="protein sequence ID" value="PSS14413"/>
    <property type="gene ID" value="CEY00_Acc14981"/>
</dbReference>
<dbReference type="InParanoid" id="A0A2R6QTG0"/>
<dbReference type="OrthoDB" id="1183224at2759"/>
<dbReference type="STRING" id="1590841.A0A2R6QTG0"/>
<dbReference type="Gene3D" id="1.25.10.10">
    <property type="entry name" value="Leucine-rich Repeat Variant"/>
    <property type="match status" value="1"/>
</dbReference>
<dbReference type="Pfam" id="PF04078">
    <property type="entry name" value="Rcd1"/>
    <property type="match status" value="1"/>
</dbReference>
<sequence>MDLGSVLSKEVATFIVSKILMQEEGLRYCCDFVERFFAVVRVLGGMVEKRAEKPTLRLLKDIISCYLTLSEVPRTCETLIHFLPPRLKDATFINIFNEDPVATRYLQQLLYNVTNGQWSRLDEVGDAFGRLRIS</sequence>
<proteinExistence type="predicted"/>
<dbReference type="AlphaFoldDB" id="A0A2R6QTG0"/>
<evidence type="ECO:0000313" key="1">
    <source>
        <dbReference type="EMBL" id="PSS14413.1"/>
    </source>
</evidence>
<dbReference type="PANTHER" id="PTHR12262">
    <property type="entry name" value="CCR4-NOT TRANSCRIPTION COMPLEX SUBUNIT 9"/>
    <property type="match status" value="1"/>
</dbReference>
<protein>
    <submittedName>
        <fullName evidence="1">Cell differentiation protein</fullName>
    </submittedName>
</protein>
<dbReference type="GO" id="GO:0006402">
    <property type="term" value="P:mRNA catabolic process"/>
    <property type="evidence" value="ECO:0007669"/>
    <property type="project" value="InterPro"/>
</dbReference>
<dbReference type="EMBL" id="NKQK01000013">
    <property type="protein sequence ID" value="PSS14413.1"/>
    <property type="molecule type" value="Genomic_DNA"/>
</dbReference>
<gene>
    <name evidence="1" type="ORF">CEY00_Acc14981</name>
</gene>
<dbReference type="GO" id="GO:0030014">
    <property type="term" value="C:CCR4-NOT complex"/>
    <property type="evidence" value="ECO:0007669"/>
    <property type="project" value="InterPro"/>
</dbReference>
<evidence type="ECO:0000313" key="2">
    <source>
        <dbReference type="Proteomes" id="UP000241394"/>
    </source>
</evidence>
<comment type="caution">
    <text evidence="1">The sequence shown here is derived from an EMBL/GenBank/DDBJ whole genome shotgun (WGS) entry which is preliminary data.</text>
</comment>
<dbReference type="InterPro" id="IPR007216">
    <property type="entry name" value="CNOT9"/>
</dbReference>
<reference evidence="1 2" key="1">
    <citation type="submission" date="2017-07" db="EMBL/GenBank/DDBJ databases">
        <title>An improved, manually edited Actinidia chinensis var. chinensis (kiwifruit) genome highlights the challenges associated with draft genomes and gene prediction in plants.</title>
        <authorList>
            <person name="Pilkington S."/>
            <person name="Crowhurst R."/>
            <person name="Hilario E."/>
            <person name="Nardozza S."/>
            <person name="Fraser L."/>
            <person name="Peng Y."/>
            <person name="Gunaseelan K."/>
            <person name="Simpson R."/>
            <person name="Tahir J."/>
            <person name="Deroles S."/>
            <person name="Templeton K."/>
            <person name="Luo Z."/>
            <person name="Davy M."/>
            <person name="Cheng C."/>
            <person name="Mcneilage M."/>
            <person name="Scaglione D."/>
            <person name="Liu Y."/>
            <person name="Zhang Q."/>
            <person name="Datson P."/>
            <person name="De Silva N."/>
            <person name="Gardiner S."/>
            <person name="Bassett H."/>
            <person name="Chagne D."/>
            <person name="Mccallum J."/>
            <person name="Dzierzon H."/>
            <person name="Deng C."/>
            <person name="Wang Y.-Y."/>
            <person name="Barron N."/>
            <person name="Manako K."/>
            <person name="Bowen J."/>
            <person name="Foster T."/>
            <person name="Erridge Z."/>
            <person name="Tiffin H."/>
            <person name="Waite C."/>
            <person name="Davies K."/>
            <person name="Grierson E."/>
            <person name="Laing W."/>
            <person name="Kirk R."/>
            <person name="Chen X."/>
            <person name="Wood M."/>
            <person name="Montefiori M."/>
            <person name="Brummell D."/>
            <person name="Schwinn K."/>
            <person name="Catanach A."/>
            <person name="Fullerton C."/>
            <person name="Li D."/>
            <person name="Meiyalaghan S."/>
            <person name="Nieuwenhuizen N."/>
            <person name="Read N."/>
            <person name="Prakash R."/>
            <person name="Hunter D."/>
            <person name="Zhang H."/>
            <person name="Mckenzie M."/>
            <person name="Knabel M."/>
            <person name="Harris A."/>
            <person name="Allan A."/>
            <person name="Chen A."/>
            <person name="Janssen B."/>
            <person name="Plunkett B."/>
            <person name="Dwamena C."/>
            <person name="Voogd C."/>
            <person name="Leif D."/>
            <person name="Lafferty D."/>
            <person name="Souleyre E."/>
            <person name="Varkonyi-Gasic E."/>
            <person name="Gambi F."/>
            <person name="Hanley J."/>
            <person name="Yao J.-L."/>
            <person name="Cheung J."/>
            <person name="David K."/>
            <person name="Warren B."/>
            <person name="Marsh K."/>
            <person name="Snowden K."/>
            <person name="Lin-Wang K."/>
            <person name="Brian L."/>
            <person name="Martinez-Sanchez M."/>
            <person name="Wang M."/>
            <person name="Ileperuma N."/>
            <person name="Macnee N."/>
            <person name="Campin R."/>
            <person name="Mcatee P."/>
            <person name="Drummond R."/>
            <person name="Espley R."/>
            <person name="Ireland H."/>
            <person name="Wu R."/>
            <person name="Atkinson R."/>
            <person name="Karunairetnam S."/>
            <person name="Bulley S."/>
            <person name="Chunkath S."/>
            <person name="Hanley Z."/>
            <person name="Storey R."/>
            <person name="Thrimawithana A."/>
            <person name="Thomson S."/>
            <person name="David C."/>
            <person name="Testolin R."/>
        </authorList>
    </citation>
    <scope>NUCLEOTIDE SEQUENCE [LARGE SCALE GENOMIC DNA]</scope>
    <source>
        <strain evidence="2">cv. Red5</strain>
        <tissue evidence="1">Young leaf</tissue>
    </source>
</reference>
<dbReference type="InterPro" id="IPR011989">
    <property type="entry name" value="ARM-like"/>
</dbReference>
<keyword evidence="2" id="KW-1185">Reference proteome</keyword>
<reference evidence="2" key="2">
    <citation type="journal article" date="2018" name="BMC Genomics">
        <title>A manually annotated Actinidia chinensis var. chinensis (kiwifruit) genome highlights the challenges associated with draft genomes and gene prediction in plants.</title>
        <authorList>
            <person name="Pilkington S.M."/>
            <person name="Crowhurst R."/>
            <person name="Hilario E."/>
            <person name="Nardozza S."/>
            <person name="Fraser L."/>
            <person name="Peng Y."/>
            <person name="Gunaseelan K."/>
            <person name="Simpson R."/>
            <person name="Tahir J."/>
            <person name="Deroles S.C."/>
            <person name="Templeton K."/>
            <person name="Luo Z."/>
            <person name="Davy M."/>
            <person name="Cheng C."/>
            <person name="McNeilage M."/>
            <person name="Scaglione D."/>
            <person name="Liu Y."/>
            <person name="Zhang Q."/>
            <person name="Datson P."/>
            <person name="De Silva N."/>
            <person name="Gardiner S.E."/>
            <person name="Bassett H."/>
            <person name="Chagne D."/>
            <person name="McCallum J."/>
            <person name="Dzierzon H."/>
            <person name="Deng C."/>
            <person name="Wang Y.Y."/>
            <person name="Barron L."/>
            <person name="Manako K."/>
            <person name="Bowen J."/>
            <person name="Foster T.M."/>
            <person name="Erridge Z.A."/>
            <person name="Tiffin H."/>
            <person name="Waite C.N."/>
            <person name="Davies K.M."/>
            <person name="Grierson E.P."/>
            <person name="Laing W.A."/>
            <person name="Kirk R."/>
            <person name="Chen X."/>
            <person name="Wood M."/>
            <person name="Montefiori M."/>
            <person name="Brummell D.A."/>
            <person name="Schwinn K.E."/>
            <person name="Catanach A."/>
            <person name="Fullerton C."/>
            <person name="Li D."/>
            <person name="Meiyalaghan S."/>
            <person name="Nieuwenhuizen N."/>
            <person name="Read N."/>
            <person name="Prakash R."/>
            <person name="Hunter D."/>
            <person name="Zhang H."/>
            <person name="McKenzie M."/>
            <person name="Knabel M."/>
            <person name="Harris A."/>
            <person name="Allan A.C."/>
            <person name="Gleave A."/>
            <person name="Chen A."/>
            <person name="Janssen B.J."/>
            <person name="Plunkett B."/>
            <person name="Ampomah-Dwamena C."/>
            <person name="Voogd C."/>
            <person name="Leif D."/>
            <person name="Lafferty D."/>
            <person name="Souleyre E.J.F."/>
            <person name="Varkonyi-Gasic E."/>
            <person name="Gambi F."/>
            <person name="Hanley J."/>
            <person name="Yao J.L."/>
            <person name="Cheung J."/>
            <person name="David K.M."/>
            <person name="Warren B."/>
            <person name="Marsh K."/>
            <person name="Snowden K.C."/>
            <person name="Lin-Wang K."/>
            <person name="Brian L."/>
            <person name="Martinez-Sanchez M."/>
            <person name="Wang M."/>
            <person name="Ileperuma N."/>
            <person name="Macnee N."/>
            <person name="Campin R."/>
            <person name="McAtee P."/>
            <person name="Drummond R.S.M."/>
            <person name="Espley R.V."/>
            <person name="Ireland H.S."/>
            <person name="Wu R."/>
            <person name="Atkinson R.G."/>
            <person name="Karunairetnam S."/>
            <person name="Bulley S."/>
            <person name="Chunkath S."/>
            <person name="Hanley Z."/>
            <person name="Storey R."/>
            <person name="Thrimawithana A.H."/>
            <person name="Thomson S."/>
            <person name="David C."/>
            <person name="Testolin R."/>
            <person name="Huang H."/>
            <person name="Hellens R.P."/>
            <person name="Schaffer R.J."/>
        </authorList>
    </citation>
    <scope>NUCLEOTIDE SEQUENCE [LARGE SCALE GENOMIC DNA]</scope>
    <source>
        <strain evidence="2">cv. Red5</strain>
    </source>
</reference>
<dbReference type="Proteomes" id="UP000241394">
    <property type="component" value="Chromosome LG13"/>
</dbReference>
<organism evidence="1 2">
    <name type="scientific">Actinidia chinensis var. chinensis</name>
    <name type="common">Chinese soft-hair kiwi</name>
    <dbReference type="NCBI Taxonomy" id="1590841"/>
    <lineage>
        <taxon>Eukaryota</taxon>
        <taxon>Viridiplantae</taxon>
        <taxon>Streptophyta</taxon>
        <taxon>Embryophyta</taxon>
        <taxon>Tracheophyta</taxon>
        <taxon>Spermatophyta</taxon>
        <taxon>Magnoliopsida</taxon>
        <taxon>eudicotyledons</taxon>
        <taxon>Gunneridae</taxon>
        <taxon>Pentapetalae</taxon>
        <taxon>asterids</taxon>
        <taxon>Ericales</taxon>
        <taxon>Actinidiaceae</taxon>
        <taxon>Actinidia</taxon>
    </lineage>
</organism>
<dbReference type="OMA" id="DIISCYL"/>